<evidence type="ECO:0000256" key="1">
    <source>
        <dbReference type="ARBA" id="ARBA00006525"/>
    </source>
</evidence>
<reference evidence="4" key="1">
    <citation type="submission" date="2016-10" db="EMBL/GenBank/DDBJ databases">
        <authorList>
            <person name="Varghese N."/>
            <person name="Submissions S."/>
        </authorList>
    </citation>
    <scope>NUCLEOTIDE SEQUENCE [LARGE SCALE GENOMIC DNA]</scope>
    <source>
        <strain evidence="4">S7</strain>
    </source>
</reference>
<accession>A0A1I5N5Y9</accession>
<dbReference type="RefSeq" id="WP_093335183.1">
    <property type="nucleotide sequence ID" value="NZ_FOXD01000003.1"/>
</dbReference>
<dbReference type="Gene3D" id="3.40.50.450">
    <property type="match status" value="1"/>
</dbReference>
<dbReference type="STRING" id="1884432.SAMN05518683_10310"/>
<dbReference type="Pfam" id="PF02481">
    <property type="entry name" value="DNA_processg_A"/>
    <property type="match status" value="1"/>
</dbReference>
<gene>
    <name evidence="3" type="ORF">SAMN05518683_10310</name>
</gene>
<proteinExistence type="inferred from homology"/>
<feature type="domain" description="Smf/DprA SLOG" evidence="2">
    <location>
        <begin position="169"/>
        <end position="377"/>
    </location>
</feature>
<dbReference type="AlphaFoldDB" id="A0A1I5N5Y9"/>
<dbReference type="PANTHER" id="PTHR43022:SF1">
    <property type="entry name" value="PROTEIN SMF"/>
    <property type="match status" value="1"/>
</dbReference>
<name>A0A1I5N5Y9_9BACI</name>
<protein>
    <submittedName>
        <fullName evidence="3">DNA processing protein</fullName>
    </submittedName>
</protein>
<evidence type="ECO:0000313" key="4">
    <source>
        <dbReference type="Proteomes" id="UP000198892"/>
    </source>
</evidence>
<evidence type="ECO:0000313" key="3">
    <source>
        <dbReference type="EMBL" id="SFP17238.1"/>
    </source>
</evidence>
<dbReference type="EMBL" id="FOXD01000003">
    <property type="protein sequence ID" value="SFP17238.1"/>
    <property type="molecule type" value="Genomic_DNA"/>
</dbReference>
<dbReference type="InterPro" id="IPR003488">
    <property type="entry name" value="DprA"/>
</dbReference>
<organism evidence="3 4">
    <name type="scientific">Salibacterium halotolerans</name>
    <dbReference type="NCBI Taxonomy" id="1884432"/>
    <lineage>
        <taxon>Bacteria</taxon>
        <taxon>Bacillati</taxon>
        <taxon>Bacillota</taxon>
        <taxon>Bacilli</taxon>
        <taxon>Bacillales</taxon>
        <taxon>Bacillaceae</taxon>
    </lineage>
</organism>
<keyword evidence="4" id="KW-1185">Reference proteome</keyword>
<dbReference type="Proteomes" id="UP000198892">
    <property type="component" value="Unassembled WGS sequence"/>
</dbReference>
<evidence type="ECO:0000259" key="2">
    <source>
        <dbReference type="Pfam" id="PF02481"/>
    </source>
</evidence>
<dbReference type="InterPro" id="IPR057666">
    <property type="entry name" value="DrpA_SLOG"/>
</dbReference>
<dbReference type="PANTHER" id="PTHR43022">
    <property type="entry name" value="PROTEIN SMF"/>
    <property type="match status" value="1"/>
</dbReference>
<comment type="similarity">
    <text evidence="1">Belongs to the DprA/Smf family.</text>
</comment>
<dbReference type="GO" id="GO:0009294">
    <property type="term" value="P:DNA-mediated transformation"/>
    <property type="evidence" value="ECO:0007669"/>
    <property type="project" value="InterPro"/>
</dbReference>
<dbReference type="SUPFAM" id="SSF102405">
    <property type="entry name" value="MCP/YpsA-like"/>
    <property type="match status" value="1"/>
</dbReference>
<sequence>MFNFKNTKELKNFLYDEILIASEALIILGITSQRLHQFIKSGRIEPIKKTKAGTLYLKSEIYELKNELDHNTSGKQIIKNNTYPYLNNVSQERLIECVNYFSLYPFFNSSPKKIENFYLQYKQEIDFKIPFNEQEKNVSSLLLKDSEDIKKVYEKVLKSFHKLDSNDHIIKRGDSYYPKLLDLTEEAPRFLFMRGNINLINQHCISVVGTRNPTLDGEKKANSLASFLGKREMVVTSGLAKGIDTAAHKGALQNNFETIGVLGTPLNRYYPKENEYLQRDIGTHNLLISQFSPSSTIHRWNFPMRNGVMSGLSLATVIIEAGETSGSLIQANYAIKQGRVVFIPQSALDNSDLNWPKKYIEKDGVYTFSKISELINTLEDFYNKFNTINHQDSLFER</sequence>
<dbReference type="OrthoDB" id="9785707at2"/>